<keyword evidence="3 9" id="KW-0862">Zinc</keyword>
<evidence type="ECO:0000256" key="1">
    <source>
        <dbReference type="ARBA" id="ARBA00022723"/>
    </source>
</evidence>
<dbReference type="GO" id="GO:0003700">
    <property type="term" value="F:DNA-binding transcription factor activity"/>
    <property type="evidence" value="ECO:0007669"/>
    <property type="project" value="UniProtKB-UniRule"/>
</dbReference>
<evidence type="ECO:0000313" key="12">
    <source>
        <dbReference type="Proteomes" id="UP000515123"/>
    </source>
</evidence>
<evidence type="ECO:0000256" key="7">
    <source>
        <dbReference type="ARBA" id="ARBA00023242"/>
    </source>
</evidence>
<evidence type="ECO:0000256" key="8">
    <source>
        <dbReference type="PROSITE-ProRule" id="PRU00071"/>
    </source>
</evidence>
<feature type="compositionally biased region" description="Low complexity" evidence="10">
    <location>
        <begin position="277"/>
        <end position="287"/>
    </location>
</feature>
<accession>A0A6P5EEJ1</accession>
<feature type="region of interest" description="Disordered" evidence="10">
    <location>
        <begin position="332"/>
        <end position="356"/>
    </location>
</feature>
<dbReference type="InterPro" id="IPR045174">
    <property type="entry name" value="Dof"/>
</dbReference>
<evidence type="ECO:0000256" key="6">
    <source>
        <dbReference type="ARBA" id="ARBA00023163"/>
    </source>
</evidence>
<proteinExistence type="predicted"/>
<dbReference type="PANTHER" id="PTHR31992">
    <property type="entry name" value="DOF ZINC FINGER PROTEIN DOF1.4-RELATED"/>
    <property type="match status" value="1"/>
</dbReference>
<dbReference type="Proteomes" id="UP000515123">
    <property type="component" value="Unplaced"/>
</dbReference>
<name>A0A6P5EEJ1_ANACO</name>
<comment type="function">
    <text evidence="9">Transcription factor that binds specifically to a 5'-AA[AG]G-3' consensus core sequence.</text>
</comment>
<evidence type="ECO:0000256" key="9">
    <source>
        <dbReference type="RuleBase" id="RU369094"/>
    </source>
</evidence>
<evidence type="ECO:0000256" key="2">
    <source>
        <dbReference type="ARBA" id="ARBA00022771"/>
    </source>
</evidence>
<organism evidence="12 13">
    <name type="scientific">Ananas comosus</name>
    <name type="common">Pineapple</name>
    <name type="synonym">Ananas ananas</name>
    <dbReference type="NCBI Taxonomy" id="4615"/>
    <lineage>
        <taxon>Eukaryota</taxon>
        <taxon>Viridiplantae</taxon>
        <taxon>Streptophyta</taxon>
        <taxon>Embryophyta</taxon>
        <taxon>Tracheophyta</taxon>
        <taxon>Spermatophyta</taxon>
        <taxon>Magnoliopsida</taxon>
        <taxon>Liliopsida</taxon>
        <taxon>Poales</taxon>
        <taxon>Bromeliaceae</taxon>
        <taxon>Bromelioideae</taxon>
        <taxon>Ananas</taxon>
    </lineage>
</organism>
<keyword evidence="1 9" id="KW-0479">Metal-binding</keyword>
<dbReference type="InterPro" id="IPR003851">
    <property type="entry name" value="Znf_Dof"/>
</dbReference>
<dbReference type="RefSeq" id="XP_020080063.1">
    <property type="nucleotide sequence ID" value="XM_020224474.1"/>
</dbReference>
<dbReference type="Pfam" id="PF02701">
    <property type="entry name" value="Zn_ribbon_Dof"/>
    <property type="match status" value="1"/>
</dbReference>
<sequence length="368" mass="37882">MMASPAAAGVVDSQSSGGEGGRKSNPTANPLRPPEQGLKCPRCDSPNTKFCYYNNYSLAQPRHFCKTCRRYWTKGGALRNVPVGGGCRKNKKSKSSSAAAASSRLPVSSIDPITGVPDPAGGSLKFFGGPSSLIAASDFQLGVLPFSRLHSPAASGMFATANQQYVAFGDMIAPSPAPGDRISHPAAASHASSMASFASFPTPAGGFPGETAAVNSSTRSSIASSIESLSSINQDLHWKLQQQRLAMFFGGETYKESGASSALPGHFLEGSFHAPDGSKSQAASAAGCSGGSRKGGFGATDHTAPAWLIDSCYNIPCSGSAAVTTAITTANNNNNNNNSSSNDDNNNSSNWNGIPAAWSDMPQFAALP</sequence>
<dbReference type="GO" id="GO:0008270">
    <property type="term" value="F:zinc ion binding"/>
    <property type="evidence" value="ECO:0007669"/>
    <property type="project" value="UniProtKB-KW"/>
</dbReference>
<keyword evidence="2 8" id="KW-0863">Zinc-finger</keyword>
<evidence type="ECO:0000313" key="13">
    <source>
        <dbReference type="RefSeq" id="XP_020080063.1"/>
    </source>
</evidence>
<evidence type="ECO:0000256" key="5">
    <source>
        <dbReference type="ARBA" id="ARBA00023125"/>
    </source>
</evidence>
<feature type="region of interest" description="Disordered" evidence="10">
    <location>
        <begin position="272"/>
        <end position="294"/>
    </location>
</feature>
<keyword evidence="7 8" id="KW-0539">Nucleus</keyword>
<keyword evidence="4 9" id="KW-0805">Transcription regulation</keyword>
<reference evidence="13" key="2">
    <citation type="submission" date="2025-08" db="UniProtKB">
        <authorList>
            <consortium name="RefSeq"/>
        </authorList>
    </citation>
    <scope>IDENTIFICATION</scope>
    <source>
        <tissue evidence="13">Leaf</tissue>
    </source>
</reference>
<dbReference type="AlphaFoldDB" id="A0A6P5EEJ1"/>
<feature type="region of interest" description="Disordered" evidence="10">
    <location>
        <begin position="1"/>
        <end position="39"/>
    </location>
</feature>
<gene>
    <name evidence="13" type="primary">LOC109703760</name>
</gene>
<evidence type="ECO:0000256" key="10">
    <source>
        <dbReference type="SAM" id="MobiDB-lite"/>
    </source>
</evidence>
<dbReference type="PROSITE" id="PS01361">
    <property type="entry name" value="ZF_DOF_1"/>
    <property type="match status" value="1"/>
</dbReference>
<evidence type="ECO:0000256" key="4">
    <source>
        <dbReference type="ARBA" id="ARBA00023015"/>
    </source>
</evidence>
<feature type="compositionally biased region" description="Low complexity" evidence="10">
    <location>
        <begin position="332"/>
        <end position="350"/>
    </location>
</feature>
<evidence type="ECO:0000256" key="3">
    <source>
        <dbReference type="ARBA" id="ARBA00022833"/>
    </source>
</evidence>
<keyword evidence="6 9" id="KW-0804">Transcription</keyword>
<dbReference type="GO" id="GO:0005634">
    <property type="term" value="C:nucleus"/>
    <property type="evidence" value="ECO:0007669"/>
    <property type="project" value="UniProtKB-SubCell"/>
</dbReference>
<dbReference type="PROSITE" id="PS50884">
    <property type="entry name" value="ZF_DOF_2"/>
    <property type="match status" value="1"/>
</dbReference>
<reference evidence="12" key="1">
    <citation type="journal article" date="2015" name="Nat. Genet.">
        <title>The pineapple genome and the evolution of CAM photosynthesis.</title>
        <authorList>
            <person name="Ming R."/>
            <person name="VanBuren R."/>
            <person name="Wai C.M."/>
            <person name="Tang H."/>
            <person name="Schatz M.C."/>
            <person name="Bowers J.E."/>
            <person name="Lyons E."/>
            <person name="Wang M.L."/>
            <person name="Chen J."/>
            <person name="Biggers E."/>
            <person name="Zhang J."/>
            <person name="Huang L."/>
            <person name="Zhang L."/>
            <person name="Miao W."/>
            <person name="Zhang J."/>
            <person name="Ye Z."/>
            <person name="Miao C."/>
            <person name="Lin Z."/>
            <person name="Wang H."/>
            <person name="Zhou H."/>
            <person name="Yim W.C."/>
            <person name="Priest H.D."/>
            <person name="Zheng C."/>
            <person name="Woodhouse M."/>
            <person name="Edger P.P."/>
            <person name="Guyot R."/>
            <person name="Guo H.B."/>
            <person name="Guo H."/>
            <person name="Zheng G."/>
            <person name="Singh R."/>
            <person name="Sharma A."/>
            <person name="Min X."/>
            <person name="Zheng Y."/>
            <person name="Lee H."/>
            <person name="Gurtowski J."/>
            <person name="Sedlazeck F.J."/>
            <person name="Harkess A."/>
            <person name="McKain M.R."/>
            <person name="Liao Z."/>
            <person name="Fang J."/>
            <person name="Liu J."/>
            <person name="Zhang X."/>
            <person name="Zhang Q."/>
            <person name="Hu W."/>
            <person name="Qin Y."/>
            <person name="Wang K."/>
            <person name="Chen L.Y."/>
            <person name="Shirley N."/>
            <person name="Lin Y.R."/>
            <person name="Liu L.Y."/>
            <person name="Hernandez A.G."/>
            <person name="Wright C.L."/>
            <person name="Bulone V."/>
            <person name="Tuskan G.A."/>
            <person name="Heath K."/>
            <person name="Zee F."/>
            <person name="Moore P.H."/>
            <person name="Sunkar R."/>
            <person name="Leebens-Mack J.H."/>
            <person name="Mockler T."/>
            <person name="Bennetzen J.L."/>
            <person name="Freeling M."/>
            <person name="Sankoff D."/>
            <person name="Paterson A.H."/>
            <person name="Zhu X."/>
            <person name="Yang X."/>
            <person name="Smith J.A."/>
            <person name="Cushman J.C."/>
            <person name="Paull R.E."/>
            <person name="Yu Q."/>
        </authorList>
    </citation>
    <scope>NUCLEOTIDE SEQUENCE [LARGE SCALE GENOMIC DNA]</scope>
    <source>
        <strain evidence="12">cv. F153</strain>
    </source>
</reference>
<evidence type="ECO:0000259" key="11">
    <source>
        <dbReference type="PROSITE" id="PS50884"/>
    </source>
</evidence>
<keyword evidence="12" id="KW-1185">Reference proteome</keyword>
<dbReference type="OrthoDB" id="1927254at2759"/>
<keyword evidence="5 8" id="KW-0238">DNA-binding</keyword>
<comment type="subcellular location">
    <subcellularLocation>
        <location evidence="8 9">Nucleus</location>
    </subcellularLocation>
</comment>
<protein>
    <recommendedName>
        <fullName evidence="9">Dof zinc finger protein</fullName>
    </recommendedName>
</protein>
<dbReference type="GeneID" id="109703760"/>
<feature type="domain" description="Dof-type" evidence="11">
    <location>
        <begin position="38"/>
        <end position="92"/>
    </location>
</feature>
<dbReference type="GO" id="GO:0003677">
    <property type="term" value="F:DNA binding"/>
    <property type="evidence" value="ECO:0007669"/>
    <property type="project" value="UniProtKB-UniRule"/>
</dbReference>